<dbReference type="PANTHER" id="PTHR13677">
    <property type="entry name" value="LD41638P"/>
    <property type="match status" value="1"/>
</dbReference>
<dbReference type="Proteomes" id="UP000283090">
    <property type="component" value="Unassembled WGS sequence"/>
</dbReference>
<dbReference type="VEuPathDB" id="FungiDB:DFL_008741"/>
<comment type="similarity">
    <text evidence="1">Belongs to the DENND6 family.</text>
</comment>
<accession>A0A436ZPP4</accession>
<dbReference type="AlphaFoldDB" id="A0A436ZPP4"/>
<dbReference type="GeneID" id="93591052"/>
<dbReference type="InterPro" id="IPR024224">
    <property type="entry name" value="DENND6"/>
</dbReference>
<feature type="domain" description="UDENN" evidence="2">
    <location>
        <begin position="46"/>
        <end position="517"/>
    </location>
</feature>
<evidence type="ECO:0000313" key="4">
    <source>
        <dbReference type="Proteomes" id="UP000283090"/>
    </source>
</evidence>
<keyword evidence="4" id="KW-1185">Reference proteome</keyword>
<dbReference type="InterPro" id="IPR037516">
    <property type="entry name" value="Tripartite_DENN"/>
</dbReference>
<comment type="caution">
    <text evidence="3">The sequence shown here is derived from an EMBL/GenBank/DDBJ whole genome shotgun (WGS) entry which is preliminary data.</text>
</comment>
<organism evidence="3 4">
    <name type="scientific">Arthrobotrys flagrans</name>
    <name type="common">Nematode-trapping fungus</name>
    <name type="synonym">Trichothecium flagrans</name>
    <dbReference type="NCBI Taxonomy" id="97331"/>
    <lineage>
        <taxon>Eukaryota</taxon>
        <taxon>Fungi</taxon>
        <taxon>Dikarya</taxon>
        <taxon>Ascomycota</taxon>
        <taxon>Pezizomycotina</taxon>
        <taxon>Orbiliomycetes</taxon>
        <taxon>Orbiliales</taxon>
        <taxon>Orbiliaceae</taxon>
        <taxon>Arthrobotrys</taxon>
    </lineage>
</organism>
<dbReference type="RefSeq" id="XP_067486398.1">
    <property type="nucleotide sequence ID" value="XM_067638518.1"/>
</dbReference>
<sequence>MSRTEKETVGNGDLFEDQTEARRLDELKGIVPESTFSVEKLREWLIAFIVCDFNVDLGPEIEWIYPYSPFSPADLTTICFNSFPDRNNPDDLTTDTSFHFRFRHTSKDIKVPSSELVSHPEFWFGYCLFRQQRDETVKRKYGQKSFVVVSQHDFTSLFRDQMLAKTLPLLDFSASSALMESACAQIVNWPTPRPGQMELPFFGSIFNLHIPLHSSYPLQGLVRKESVKQNHPIDIFALDPVGSWKQVVECLPNAIDLYIIYERILLCEPTVALALDPRFCSEFVSLAFDLIRPVPFAGDYRPYITMHSDIFLQSHGGPNTNHYLIGATNPFILKRLQSPPSKKPLVGHAPKDMPYIVHLAEPIPKNGHKNRKSRSPHKEETGFDVVGQEPKGYVSRDWAFLKELDEACKGDSSPADISRLVRRHFAYLTARFLAPLDRYFAQLITARSAVDPFEYKGFSETDFLQMLSKHGSGVEFKGKTHFQRNKMEEAFYKKFCKSPSFFSWLQMKMELASRSQMAR</sequence>
<evidence type="ECO:0000256" key="1">
    <source>
        <dbReference type="ARBA" id="ARBA00007159"/>
    </source>
</evidence>
<dbReference type="OrthoDB" id="10265409at2759"/>
<dbReference type="GO" id="GO:0005085">
    <property type="term" value="F:guanyl-nucleotide exchange factor activity"/>
    <property type="evidence" value="ECO:0007669"/>
    <property type="project" value="InterPro"/>
</dbReference>
<dbReference type="PROSITE" id="PS50211">
    <property type="entry name" value="DENN"/>
    <property type="match status" value="1"/>
</dbReference>
<dbReference type="STRING" id="97331.A0A436ZPP4"/>
<dbReference type="PANTHER" id="PTHR13677:SF0">
    <property type="entry name" value="LD41638P"/>
    <property type="match status" value="1"/>
</dbReference>
<dbReference type="GO" id="GO:0055037">
    <property type="term" value="C:recycling endosome"/>
    <property type="evidence" value="ECO:0007669"/>
    <property type="project" value="TreeGrafter"/>
</dbReference>
<evidence type="ECO:0000259" key="2">
    <source>
        <dbReference type="PROSITE" id="PS50211"/>
    </source>
</evidence>
<proteinExistence type="inferred from homology"/>
<dbReference type="EMBL" id="SAEB01000012">
    <property type="protein sequence ID" value="RVD80854.1"/>
    <property type="molecule type" value="Genomic_DNA"/>
</dbReference>
<protein>
    <recommendedName>
        <fullName evidence="2">UDENN domain-containing protein</fullName>
    </recommendedName>
</protein>
<reference evidence="3 4" key="1">
    <citation type="submission" date="2019-01" db="EMBL/GenBank/DDBJ databases">
        <title>Intercellular communication is required for trap formation in the nematode-trapping fungus Duddingtonia flagrans.</title>
        <authorList>
            <person name="Youssar L."/>
            <person name="Wernet V."/>
            <person name="Hensel N."/>
            <person name="Hildebrandt H.-G."/>
            <person name="Fischer R."/>
        </authorList>
    </citation>
    <scope>NUCLEOTIDE SEQUENCE [LARGE SCALE GENOMIC DNA]</scope>
    <source>
        <strain evidence="3 4">CBS H-5679</strain>
    </source>
</reference>
<evidence type="ECO:0000313" key="3">
    <source>
        <dbReference type="EMBL" id="RVD80854.1"/>
    </source>
</evidence>
<name>A0A436ZPP4_ARTFL</name>
<gene>
    <name evidence="3" type="ORF">DFL_008741</name>
</gene>